<comment type="subcellular location">
    <subcellularLocation>
        <location evidence="1">Periplasm</location>
    </subcellularLocation>
</comment>
<feature type="compositionally biased region" description="Low complexity" evidence="5">
    <location>
        <begin position="36"/>
        <end position="48"/>
    </location>
</feature>
<dbReference type="CDD" id="cd09916">
    <property type="entry name" value="CpxP_like"/>
    <property type="match status" value="1"/>
</dbReference>
<proteinExistence type="inferred from homology"/>
<keyword evidence="8" id="KW-1185">Reference proteome</keyword>
<accession>A0ABM8ENG0</accession>
<gene>
    <name evidence="7" type="ORF">GURASL_29200</name>
</gene>
<name>A0ABM8ENG0_9BACT</name>
<dbReference type="InterPro" id="IPR052211">
    <property type="entry name" value="Cpx_auxiliary_protein"/>
</dbReference>
<dbReference type="Proteomes" id="UP001317705">
    <property type="component" value="Chromosome"/>
</dbReference>
<feature type="compositionally biased region" description="Basic and acidic residues" evidence="5">
    <location>
        <begin position="23"/>
        <end position="35"/>
    </location>
</feature>
<keyword evidence="4" id="KW-0574">Periplasm</keyword>
<sequence length="201" mass="21903">MKRRIVIAALLALTVCGGAIARADGDRPPGPDRDGFGPAPTEPGPGAEQGDRKAARLARTLKLTEEQQAKAKAIFQAERKKDKALRQELRAVGKQLREAGETAKFDEKAVRELAAKQGQLMTEQLVNHLRSRHEFYALLTPDQREQFEELGPPRGGHRPPPPPGARERRHCQPPPPDCGPDRFGPPPDEAGFGGPPEPDAD</sequence>
<feature type="region of interest" description="Disordered" evidence="5">
    <location>
        <begin position="137"/>
        <end position="201"/>
    </location>
</feature>
<dbReference type="RefSeq" id="WP_282000109.1">
    <property type="nucleotide sequence ID" value="NZ_AP027151.1"/>
</dbReference>
<comment type="similarity">
    <text evidence="2">Belongs to the CpxP/Spy family.</text>
</comment>
<reference evidence="7 8" key="1">
    <citation type="submission" date="2022-12" db="EMBL/GenBank/DDBJ databases">
        <title>Polyphasic characterization of Geotalea uranireducens NIT-SL11 newly isolated from a complex of sewage sludge and microbially reduced graphene oxide.</title>
        <authorList>
            <person name="Xie L."/>
            <person name="Yoshida N."/>
            <person name="Meng L."/>
        </authorList>
    </citation>
    <scope>NUCLEOTIDE SEQUENCE [LARGE SCALE GENOMIC DNA]</scope>
    <source>
        <strain evidence="7 8">NIT-SL11</strain>
    </source>
</reference>
<dbReference type="PANTHER" id="PTHR38102">
    <property type="entry name" value="PERIPLASMIC CHAPERONE SPY"/>
    <property type="match status" value="1"/>
</dbReference>
<evidence type="ECO:0000313" key="7">
    <source>
        <dbReference type="EMBL" id="BDV43997.1"/>
    </source>
</evidence>
<dbReference type="PANTHER" id="PTHR38102:SF1">
    <property type="entry name" value="PERIPLASMIC CHAPERONE SPY"/>
    <property type="match status" value="1"/>
</dbReference>
<dbReference type="Gene3D" id="1.20.120.1490">
    <property type="match status" value="1"/>
</dbReference>
<feature type="compositionally biased region" description="Pro residues" evidence="5">
    <location>
        <begin position="172"/>
        <end position="188"/>
    </location>
</feature>
<feature type="signal peptide" evidence="6">
    <location>
        <begin position="1"/>
        <end position="21"/>
    </location>
</feature>
<dbReference type="InterPro" id="IPR012899">
    <property type="entry name" value="LTXXQ"/>
</dbReference>
<keyword evidence="3 6" id="KW-0732">Signal</keyword>
<dbReference type="EMBL" id="AP027151">
    <property type="protein sequence ID" value="BDV43997.1"/>
    <property type="molecule type" value="Genomic_DNA"/>
</dbReference>
<evidence type="ECO:0000256" key="6">
    <source>
        <dbReference type="SAM" id="SignalP"/>
    </source>
</evidence>
<evidence type="ECO:0000256" key="3">
    <source>
        <dbReference type="ARBA" id="ARBA00022729"/>
    </source>
</evidence>
<protein>
    <recommendedName>
        <fullName evidence="9">Periplasmic heavy metal sensor</fullName>
    </recommendedName>
</protein>
<evidence type="ECO:0000256" key="5">
    <source>
        <dbReference type="SAM" id="MobiDB-lite"/>
    </source>
</evidence>
<feature type="region of interest" description="Disordered" evidence="5">
    <location>
        <begin position="21"/>
        <end position="54"/>
    </location>
</feature>
<evidence type="ECO:0000256" key="2">
    <source>
        <dbReference type="ARBA" id="ARBA00008441"/>
    </source>
</evidence>
<evidence type="ECO:0000256" key="4">
    <source>
        <dbReference type="ARBA" id="ARBA00022764"/>
    </source>
</evidence>
<dbReference type="Pfam" id="PF07813">
    <property type="entry name" value="LTXXQ"/>
    <property type="match status" value="1"/>
</dbReference>
<evidence type="ECO:0000256" key="1">
    <source>
        <dbReference type="ARBA" id="ARBA00004418"/>
    </source>
</evidence>
<evidence type="ECO:0008006" key="9">
    <source>
        <dbReference type="Google" id="ProtNLM"/>
    </source>
</evidence>
<organism evidence="7 8">
    <name type="scientific">Geotalea uraniireducens</name>
    <dbReference type="NCBI Taxonomy" id="351604"/>
    <lineage>
        <taxon>Bacteria</taxon>
        <taxon>Pseudomonadati</taxon>
        <taxon>Thermodesulfobacteriota</taxon>
        <taxon>Desulfuromonadia</taxon>
        <taxon>Geobacterales</taxon>
        <taxon>Geobacteraceae</taxon>
        <taxon>Geotalea</taxon>
    </lineage>
</organism>
<evidence type="ECO:0000313" key="8">
    <source>
        <dbReference type="Proteomes" id="UP001317705"/>
    </source>
</evidence>
<feature type="chain" id="PRO_5046376982" description="Periplasmic heavy metal sensor" evidence="6">
    <location>
        <begin position="22"/>
        <end position="201"/>
    </location>
</feature>